<feature type="compositionally biased region" description="Low complexity" evidence="2">
    <location>
        <begin position="896"/>
        <end position="909"/>
    </location>
</feature>
<dbReference type="Pfam" id="PF18760">
    <property type="entry name" value="ART-PolyVal"/>
    <property type="match status" value="1"/>
</dbReference>
<evidence type="ECO:0000259" key="4">
    <source>
        <dbReference type="Pfam" id="PF18763"/>
    </source>
</evidence>
<accession>A0ABS2GQY7</accession>
<feature type="domain" description="DdrB-like" evidence="4">
    <location>
        <begin position="405"/>
        <end position="574"/>
    </location>
</feature>
<feature type="coiled-coil region" evidence="1">
    <location>
        <begin position="1864"/>
        <end position="1891"/>
    </location>
</feature>
<evidence type="ECO:0000313" key="5">
    <source>
        <dbReference type="EMBL" id="MBM6928193.1"/>
    </source>
</evidence>
<dbReference type="InterPro" id="IPR041398">
    <property type="entry name" value="DdrB_dom"/>
</dbReference>
<gene>
    <name evidence="5" type="ORF">H5985_02770</name>
</gene>
<organism evidence="5 6">
    <name type="scientific">Parasutterella secunda</name>
    <dbReference type="NCBI Taxonomy" id="626947"/>
    <lineage>
        <taxon>Bacteria</taxon>
        <taxon>Pseudomonadati</taxon>
        <taxon>Pseudomonadota</taxon>
        <taxon>Betaproteobacteria</taxon>
        <taxon>Burkholderiales</taxon>
        <taxon>Sutterellaceae</taxon>
        <taxon>Parasutterella</taxon>
    </lineage>
</organism>
<proteinExistence type="predicted"/>
<reference evidence="5 6" key="1">
    <citation type="journal article" date="2021" name="Sci. Rep.">
        <title>The distribution of antibiotic resistance genes in chicken gut microbiota commensals.</title>
        <authorList>
            <person name="Juricova H."/>
            <person name="Matiasovicova J."/>
            <person name="Kubasova T."/>
            <person name="Cejkova D."/>
            <person name="Rychlik I."/>
        </authorList>
    </citation>
    <scope>NUCLEOTIDE SEQUENCE [LARGE SCALE GENOMIC DNA]</scope>
    <source>
        <strain evidence="5 6">An562</strain>
    </source>
</reference>
<feature type="compositionally biased region" description="Low complexity" evidence="2">
    <location>
        <begin position="361"/>
        <end position="403"/>
    </location>
</feature>
<feature type="compositionally biased region" description="Polar residues" evidence="2">
    <location>
        <begin position="830"/>
        <end position="872"/>
    </location>
</feature>
<dbReference type="RefSeq" id="WP_205049794.1">
    <property type="nucleotide sequence ID" value="NZ_JACJKX010000003.1"/>
</dbReference>
<feature type="compositionally biased region" description="Basic and acidic residues" evidence="2">
    <location>
        <begin position="878"/>
        <end position="895"/>
    </location>
</feature>
<keyword evidence="6" id="KW-1185">Reference proteome</keyword>
<evidence type="ECO:0000256" key="1">
    <source>
        <dbReference type="SAM" id="Coils"/>
    </source>
</evidence>
<evidence type="ECO:0000256" key="2">
    <source>
        <dbReference type="SAM" id="MobiDB-lite"/>
    </source>
</evidence>
<feature type="compositionally biased region" description="Low complexity" evidence="2">
    <location>
        <begin position="412"/>
        <end position="423"/>
    </location>
</feature>
<evidence type="ECO:0000313" key="6">
    <source>
        <dbReference type="Proteomes" id="UP000777002"/>
    </source>
</evidence>
<keyword evidence="1" id="KW-0175">Coiled coil</keyword>
<dbReference type="Proteomes" id="UP000777002">
    <property type="component" value="Unassembled WGS sequence"/>
</dbReference>
<dbReference type="InterPro" id="IPR049522">
    <property type="entry name" value="ART-PolyVal_dom"/>
</dbReference>
<dbReference type="EMBL" id="JACJKX010000003">
    <property type="protein sequence ID" value="MBM6928193.1"/>
    <property type="molecule type" value="Genomic_DNA"/>
</dbReference>
<protein>
    <submittedName>
        <fullName evidence="5">Uncharacterized protein</fullName>
    </submittedName>
</protein>
<dbReference type="Pfam" id="PF18763">
    <property type="entry name" value="ddrB-ParB"/>
    <property type="match status" value="1"/>
</dbReference>
<feature type="domain" description="ART-PolyVal-like" evidence="3">
    <location>
        <begin position="990"/>
        <end position="1140"/>
    </location>
</feature>
<feature type="region of interest" description="Disordered" evidence="2">
    <location>
        <begin position="813"/>
        <end position="914"/>
    </location>
</feature>
<evidence type="ECO:0000259" key="3">
    <source>
        <dbReference type="Pfam" id="PF18760"/>
    </source>
</evidence>
<comment type="caution">
    <text evidence="5">The sequence shown here is derived from an EMBL/GenBank/DDBJ whole genome shotgun (WGS) entry which is preliminary data.</text>
</comment>
<feature type="region of interest" description="Disordered" evidence="2">
    <location>
        <begin position="361"/>
        <end position="431"/>
    </location>
</feature>
<sequence length="2622" mass="290369">MRADDILDAWDQGLDPLKDRPVLGAAKTADDIIDEWDAENGGFFSGLKDMGVYALSAIPTAVQGVVDVGRMATGDADVLKNFSDWIGEQTDSFKDFALSDAALAQQRRLDRMMADPNYSIADLPTIIAANPRATVGSALESLGSMVTPTGMGVGAVRGVGAAARLAQAGRGGALARVLGNVSPTKAAAAGSMLGNAAINAADTYTSEALENQDQADRYLGAGISAGTSILASKLTGGGAENILAQLLTGNAARQIGQSAARRAVTGFIKGGGKEFGQEFIEEGGNIAGESVGSGTPIDWNNALKRQTFAGTLGAILGGPIGMTSGLAARPQQQIPQNVPQSEGPQQNPQAALDALGELFEQATQSQQSQQTPVPQPEVQPRVQTQEPVQPQSQQQTTQTQQVEANNVEPVSQQNTQQPNTQTPVVLQNRNRSNKASITQMERIAGNPDYGRVSFGRDFANGAPVVAYGSIPDNQKGRTDYATTAEGERIPVQYAVVEADSVATSHNVNGIANPEYGRQDRVTAIAGNGRIVGITSAYQQGTAANYRRELTEDAAMHGVNPEVINGMRNPVLVRIMPNERVTGNIGDISNTSGNNQLNAVEKAHNDANRVNFEGMEFNEDGSPTQESVVSFIRSMPSAEQAEMIDEHGRITTQAVDRLNNAIFAKAYGNDDVIAMYAQAVDPEAKLVINTLSAVAPKMARLDGCGELDFRGALIDAVNQIVQGKRKGLSMQDIAAQVDAFADPDVELFLRLFAQNPRSNKQVIEVLSDAADFAYNEATRDTETEDMFGGVQRASRADLMQHIQQTNNQITELRNAQRRARQRNQAPDLQNPEGSVSSGQNASGRNTGTNPSPNDSRGSSNAQGNEGFSLQGQTADEIEAEARAREEAEAQRAREDAQNQQRQEAQNLRNEVSSLNEGYADNFTLTDDSTSAEDALRGQGDLRFSRESELLAPNGQPSNLAPEQWRQVRTPEFKAWFGDWENDSESASKVLDENGEPRVVYHGTNNVQKTVRRNPRTGFDEYQYSNFESFENQYDEQPGHFFNSNRDNAGSYGSNIYDVYLNLKNPLIIDANNSSYNTIRYNGMVNDTYGWAQWAKDNGYDGVIFNNIRDGAGFTEMSEATNNYVAFRSNQIKSATDNNGEFNPNDRRLRFSRSTSFKPEAELVQGIKEYFGTTWDPRESGYMMQDGDMLNMSGTHEVEDERTKRDLRGRRTVDHREVSGTNVRGVSTEHFFEDQNIQDQSDYMYNFMARTGAMRMDYGSGIAALTRQPTRAQLQMLQRMAYENDGLIVSYYTPEGRIVDEAEWEGPVTQKRIKDFFAQAQQKADAGQAGAYASRTKNNQGGSTVESITETLSNDSDIGEAFRNLRSRGSVVVVQSEKDLLNATSNNTSKSYIHGYEGEDFTVDSPVSHAEEAWNTSGFIARLEGVDGVRGGNIYLTLGYARKEHAGRDITHAFDHAREYPFRAPEERSQYGLVDDLIKQTIDDLRDQTVNVYTQKGGEVILETPQRAYVLRWNDQYNGYVIITRTPSSDKNTKAKLSSGLWKDRGNASLSLVHEAYTANAPSSVSRRHQGRNGGIMAESRSVEFNDSSFIENGRGGVEIDGVVIKRSANGSIQGAYDPRTQKVYLVADNLTDENARAVFMHEVGVHMAADGDMKAVFARAKQIVWNGAANGDKVAQAAKRRMDAAGETSPEEAAAYLVEEAVKAQKDLPKSHPIVQWLEDLMRRVRLWINKKLGVNNLPGLRLTTDDIVAVARANAKSLGNVERKPSNGMTTFADDYRGEWRERRGDLRTKKDGARGSWARNMGLNSGWGSPIQRDELGRWKLAWGEHIATGIGNMALDAAEAMIPALRTKYAMRMAPKEVREMYRDLRAQVDNAKRKVGKVAEEMAKWSDNDRRLISDVIEKALDADAHPPEHVLKMASMMSDLMTQQGQDLVNLGMLSEEAFNRWRGQYLPRFYNRRKELDGEGWFKNFMKRGVPLRGVGGGSLKGRGKYELIEVKDLDKYIRDGWEVRDERYTFNKEAKESQPELAFKDMPNVEVDEHQTVNVWRDWTPKERQEMGEIRDAGYRFVMGYMQMQEDLALGRLFKQIAENPAWTRNTPSEGYSAVPDVVIPETGGVKRYGALAGKYVKDEVLAQVMPHAEVPSAFARAYRNLLSYWKEGKTALNPVSHMNNTAGNIIMAHLAGVNMWDAKAYLEIRKAFKENAAWLKEAEENGLFTGSFSKEEIAKLLPEEYTKLESKQESLGKRGFEFVFNYMLNYGLRKKMRNLYDAEDSFFKALIYKYAKDHGLSTKDAIDYALGFIPTYDDLPGGARAIRDSAIPFFAWTYKIVPRLALTMVTYPHRFLAPAALMWTANLLSYAIAAGDADDDWWTRIEKGQKLRETEEGLLPEYMQGMGAMFNPKFLRLWNDPTTNLPVYWNIGNFIPGGQMFDLTNQAGGIPRPEMLAVGTPLYTLWAAMGLNVDTFTGREITKDSDTVAEAAEKRATYMWRQLAPALAYGGYHFERVLNGLANATGESVMGYTGIGRNGQAVTPLNAAINTMGLKVRNVDFQKEFSFKISDIQRENREILANIRSLSRYIKQGSINPLEGQEEIKKQREKLRDNTARAKELQQLNRDRENLSNGE</sequence>
<name>A0ABS2GQY7_9BURK</name>